<sequence>MADTCLLNIALENYKEEKLFADVQSVNSNVSTENKINLDDTNEVWKTSESNHLQLSLKDVYPYKFEDNLPVRMNPLFDNEAAFGSEDV</sequence>
<dbReference type="Proteomes" id="UP000549394">
    <property type="component" value="Unassembled WGS sequence"/>
</dbReference>
<reference evidence="1 2" key="1">
    <citation type="submission" date="2020-08" db="EMBL/GenBank/DDBJ databases">
        <authorList>
            <person name="Hejnol A."/>
        </authorList>
    </citation>
    <scope>NUCLEOTIDE SEQUENCE [LARGE SCALE GENOMIC DNA]</scope>
</reference>
<evidence type="ECO:0000313" key="1">
    <source>
        <dbReference type="EMBL" id="CAD5115443.1"/>
    </source>
</evidence>
<name>A0A7I8VIE8_9ANNE</name>
<dbReference type="AlphaFoldDB" id="A0A7I8VIE8"/>
<evidence type="ECO:0000313" key="2">
    <source>
        <dbReference type="Proteomes" id="UP000549394"/>
    </source>
</evidence>
<comment type="caution">
    <text evidence="1">The sequence shown here is derived from an EMBL/GenBank/DDBJ whole genome shotgun (WGS) entry which is preliminary data.</text>
</comment>
<gene>
    <name evidence="1" type="ORF">DGYR_LOCUS4184</name>
</gene>
<accession>A0A7I8VIE8</accession>
<dbReference type="EMBL" id="CAJFCJ010000006">
    <property type="protein sequence ID" value="CAD5115443.1"/>
    <property type="molecule type" value="Genomic_DNA"/>
</dbReference>
<proteinExistence type="predicted"/>
<keyword evidence="2" id="KW-1185">Reference proteome</keyword>
<organism evidence="1 2">
    <name type="scientific">Dimorphilus gyrociliatus</name>
    <dbReference type="NCBI Taxonomy" id="2664684"/>
    <lineage>
        <taxon>Eukaryota</taxon>
        <taxon>Metazoa</taxon>
        <taxon>Spiralia</taxon>
        <taxon>Lophotrochozoa</taxon>
        <taxon>Annelida</taxon>
        <taxon>Polychaeta</taxon>
        <taxon>Polychaeta incertae sedis</taxon>
        <taxon>Dinophilidae</taxon>
        <taxon>Dimorphilus</taxon>
    </lineage>
</organism>
<protein>
    <submittedName>
        <fullName evidence="1">Uncharacterized protein</fullName>
    </submittedName>
</protein>